<dbReference type="PANTHER" id="PTHR43045">
    <property type="entry name" value="SHIKIMATE TRANSPORTER"/>
    <property type="match status" value="1"/>
</dbReference>
<dbReference type="RefSeq" id="WP_115933419.1">
    <property type="nucleotide sequence ID" value="NZ_QREH01000001.1"/>
</dbReference>
<feature type="transmembrane region" description="Helical" evidence="8">
    <location>
        <begin position="204"/>
        <end position="223"/>
    </location>
</feature>
<accession>A0A3D9LDD6</accession>
<evidence type="ECO:0000256" key="2">
    <source>
        <dbReference type="ARBA" id="ARBA00022448"/>
    </source>
</evidence>
<keyword evidence="2" id="KW-0813">Transport</keyword>
<feature type="region of interest" description="Disordered" evidence="7">
    <location>
        <begin position="444"/>
        <end position="469"/>
    </location>
</feature>
<feature type="transmembrane region" description="Helical" evidence="8">
    <location>
        <begin position="384"/>
        <end position="408"/>
    </location>
</feature>
<evidence type="ECO:0000256" key="1">
    <source>
        <dbReference type="ARBA" id="ARBA00004651"/>
    </source>
</evidence>
<dbReference type="GO" id="GO:0022857">
    <property type="term" value="F:transmembrane transporter activity"/>
    <property type="evidence" value="ECO:0007669"/>
    <property type="project" value="InterPro"/>
</dbReference>
<evidence type="ECO:0000256" key="8">
    <source>
        <dbReference type="SAM" id="Phobius"/>
    </source>
</evidence>
<feature type="transmembrane region" description="Helical" evidence="8">
    <location>
        <begin position="293"/>
        <end position="314"/>
    </location>
</feature>
<dbReference type="PROSITE" id="PS50850">
    <property type="entry name" value="MFS"/>
    <property type="match status" value="1"/>
</dbReference>
<sequence length="469" mass="50220">MSTTIQQDTSGALETLTPEQQQYRMTRAKRAGWSAFLGGALEYYDFFVYATAASLVFPYIFFPDTGSDALTMVASFGTLGVAYVARPFGALFFGHLGDRVGRKSILLATLLLMGVATFLIGVLPTYQQIGLWAPILLVVLRLAQGLSAGAEIAGASALSTEEAPVGLRGFFPSFSISGIAAGIVLASLAFLPITAMDEADRLSWGWRLPFLASILVLAVAWFVRRQLAEPEDFQETKDAGEQEKAPFLVMLKTHPVQFVQISILSLQVVTNTLMQAFGLSYATSVGIDSSTMLWVTIVGNIVAIFTTPAAAYLSDKIGRKPTFIAGTATTAVMIWVYFNAIATANIALIFVTSTIILGVTYAMSNAVYPAWFSELFNVKVRYSGVAVGLQVGILVSGFTPMIATALVGDNYANWGPAAWIVTGATILATLVALTTRETYKTPLRELGNPVSDAETEAGLHHGSNPRSGR</sequence>
<evidence type="ECO:0000256" key="6">
    <source>
        <dbReference type="ARBA" id="ARBA00023136"/>
    </source>
</evidence>
<evidence type="ECO:0000259" key="9">
    <source>
        <dbReference type="PROSITE" id="PS50850"/>
    </source>
</evidence>
<feature type="transmembrane region" description="Helical" evidence="8">
    <location>
        <begin position="170"/>
        <end position="192"/>
    </location>
</feature>
<evidence type="ECO:0000256" key="3">
    <source>
        <dbReference type="ARBA" id="ARBA00022475"/>
    </source>
</evidence>
<keyword evidence="5 8" id="KW-1133">Transmembrane helix</keyword>
<dbReference type="InterPro" id="IPR011701">
    <property type="entry name" value="MFS"/>
</dbReference>
<evidence type="ECO:0000313" key="11">
    <source>
        <dbReference type="Proteomes" id="UP000256727"/>
    </source>
</evidence>
<dbReference type="SUPFAM" id="SSF103473">
    <property type="entry name" value="MFS general substrate transporter"/>
    <property type="match status" value="1"/>
</dbReference>
<keyword evidence="4 8" id="KW-0812">Transmembrane</keyword>
<feature type="transmembrane region" description="Helical" evidence="8">
    <location>
        <begin position="33"/>
        <end position="61"/>
    </location>
</feature>
<reference evidence="10 11" key="1">
    <citation type="submission" date="2018-07" db="EMBL/GenBank/DDBJ databases">
        <title>Sequencing the genomes of 1000 actinobacteria strains.</title>
        <authorList>
            <person name="Klenk H.-P."/>
        </authorList>
    </citation>
    <scope>NUCLEOTIDE SEQUENCE [LARGE SCALE GENOMIC DNA]</scope>
    <source>
        <strain evidence="10 11">DSM 14442</strain>
    </source>
</reference>
<dbReference type="InterPro" id="IPR005828">
    <property type="entry name" value="MFS_sugar_transport-like"/>
</dbReference>
<evidence type="ECO:0000256" key="4">
    <source>
        <dbReference type="ARBA" id="ARBA00022692"/>
    </source>
</evidence>
<dbReference type="PANTHER" id="PTHR43045:SF1">
    <property type="entry name" value="SHIKIMATE TRANSPORTER"/>
    <property type="match status" value="1"/>
</dbReference>
<keyword evidence="3" id="KW-1003">Cell membrane</keyword>
<protein>
    <submittedName>
        <fullName evidence="10">Putative MFS family arabinose efflux permease</fullName>
    </submittedName>
</protein>
<dbReference type="GO" id="GO:0005886">
    <property type="term" value="C:plasma membrane"/>
    <property type="evidence" value="ECO:0007669"/>
    <property type="project" value="UniProtKB-SubCell"/>
</dbReference>
<dbReference type="Gene3D" id="1.20.1250.20">
    <property type="entry name" value="MFS general substrate transporter like domains"/>
    <property type="match status" value="1"/>
</dbReference>
<organism evidence="10 11">
    <name type="scientific">Citricoccus muralis</name>
    <dbReference type="NCBI Taxonomy" id="169134"/>
    <lineage>
        <taxon>Bacteria</taxon>
        <taxon>Bacillati</taxon>
        <taxon>Actinomycetota</taxon>
        <taxon>Actinomycetes</taxon>
        <taxon>Micrococcales</taxon>
        <taxon>Micrococcaceae</taxon>
        <taxon>Citricoccus</taxon>
    </lineage>
</organism>
<evidence type="ECO:0000313" key="10">
    <source>
        <dbReference type="EMBL" id="REE04378.1"/>
    </source>
</evidence>
<feature type="transmembrane region" description="Helical" evidence="8">
    <location>
        <begin position="344"/>
        <end position="363"/>
    </location>
</feature>
<dbReference type="CDD" id="cd17369">
    <property type="entry name" value="MFS_ShiA_like"/>
    <property type="match status" value="1"/>
</dbReference>
<dbReference type="AlphaFoldDB" id="A0A3D9LDD6"/>
<dbReference type="Pfam" id="PF00083">
    <property type="entry name" value="Sugar_tr"/>
    <property type="match status" value="1"/>
</dbReference>
<dbReference type="InterPro" id="IPR020846">
    <property type="entry name" value="MFS_dom"/>
</dbReference>
<dbReference type="PROSITE" id="PS00216">
    <property type="entry name" value="SUGAR_TRANSPORT_1"/>
    <property type="match status" value="1"/>
</dbReference>
<feature type="transmembrane region" description="Helical" evidence="8">
    <location>
        <begin position="321"/>
        <end position="338"/>
    </location>
</feature>
<feature type="transmembrane region" description="Helical" evidence="8">
    <location>
        <begin position="105"/>
        <end position="126"/>
    </location>
</feature>
<gene>
    <name evidence="10" type="ORF">C8E99_2213</name>
</gene>
<keyword evidence="6 8" id="KW-0472">Membrane</keyword>
<comment type="subcellular location">
    <subcellularLocation>
        <location evidence="1">Cell membrane</location>
        <topology evidence="1">Multi-pass membrane protein</topology>
    </subcellularLocation>
</comment>
<comment type="caution">
    <text evidence="10">The sequence shown here is derived from an EMBL/GenBank/DDBJ whole genome shotgun (WGS) entry which is preliminary data.</text>
</comment>
<feature type="transmembrane region" description="Helical" evidence="8">
    <location>
        <begin position="73"/>
        <end position="93"/>
    </location>
</feature>
<evidence type="ECO:0000256" key="5">
    <source>
        <dbReference type="ARBA" id="ARBA00022989"/>
    </source>
</evidence>
<keyword evidence="11" id="KW-1185">Reference proteome</keyword>
<dbReference type="EMBL" id="QREH01000001">
    <property type="protein sequence ID" value="REE04378.1"/>
    <property type="molecule type" value="Genomic_DNA"/>
</dbReference>
<feature type="transmembrane region" description="Helical" evidence="8">
    <location>
        <begin position="414"/>
        <end position="434"/>
    </location>
</feature>
<dbReference type="Proteomes" id="UP000256727">
    <property type="component" value="Unassembled WGS sequence"/>
</dbReference>
<proteinExistence type="predicted"/>
<dbReference type="InterPro" id="IPR005829">
    <property type="entry name" value="Sugar_transporter_CS"/>
</dbReference>
<name>A0A3D9LDD6_9MICC</name>
<feature type="domain" description="Major facilitator superfamily (MFS) profile" evidence="9">
    <location>
        <begin position="31"/>
        <end position="440"/>
    </location>
</feature>
<dbReference type="OrthoDB" id="8953821at2"/>
<dbReference type="Pfam" id="PF07690">
    <property type="entry name" value="MFS_1"/>
    <property type="match status" value="1"/>
</dbReference>
<evidence type="ECO:0000256" key="7">
    <source>
        <dbReference type="SAM" id="MobiDB-lite"/>
    </source>
</evidence>
<dbReference type="InterPro" id="IPR036259">
    <property type="entry name" value="MFS_trans_sf"/>
</dbReference>